<feature type="chain" id="PRO_5047447478" evidence="1">
    <location>
        <begin position="21"/>
        <end position="287"/>
    </location>
</feature>
<sequence length="287" mass="31676">MNAFLALATALTILSTNAFCQTDNSLLYEVTGKDLTAPSYLYGTFHLVCPTDLVITDAMKKAVSDTKQLYLEIDMDDPTLQATMMQGLMFTNGKTLKDYMSADEYTMLDTYLKKSSGMSMAALSAIKPIGMYSFLAMSALGCQPASYDLTLMQLATKDKKEILGLETIGDQMAVFDKIPMEKQVAMLVDMARKPDEAKQELAKLLAAYKSQDITAMMKQMKDSKYDGLDDFEADLLEKRNQNWIPVIEKAAASKPTFFAFGAGHLGGEKGVIALLRKQGYSVKEVKN</sequence>
<dbReference type="PANTHER" id="PTHR40590">
    <property type="entry name" value="CYTOPLASMIC PROTEIN-RELATED"/>
    <property type="match status" value="1"/>
</dbReference>
<name>A0ABS3JQC4_9BACT</name>
<keyword evidence="3" id="KW-1185">Reference proteome</keyword>
<comment type="caution">
    <text evidence="2">The sequence shown here is derived from an EMBL/GenBank/DDBJ whole genome shotgun (WGS) entry which is preliminary data.</text>
</comment>
<proteinExistence type="predicted"/>
<dbReference type="PANTHER" id="PTHR40590:SF1">
    <property type="entry name" value="CYTOPLASMIC PROTEIN"/>
    <property type="match status" value="1"/>
</dbReference>
<keyword evidence="1" id="KW-0732">Signal</keyword>
<dbReference type="InterPro" id="IPR047111">
    <property type="entry name" value="YbaP-like"/>
</dbReference>
<dbReference type="InterPro" id="IPR002816">
    <property type="entry name" value="TraB/PrgY/GumN_fam"/>
</dbReference>
<dbReference type="EMBL" id="JAFMYW010000010">
    <property type="protein sequence ID" value="MBO0952192.1"/>
    <property type="molecule type" value="Genomic_DNA"/>
</dbReference>
<reference evidence="2 3" key="1">
    <citation type="submission" date="2021-03" db="EMBL/GenBank/DDBJ databases">
        <title>Fibrella sp. HMF5405 genome sequencing and assembly.</title>
        <authorList>
            <person name="Kang H."/>
            <person name="Kim H."/>
            <person name="Bae S."/>
            <person name="Joh K."/>
        </authorList>
    </citation>
    <scope>NUCLEOTIDE SEQUENCE [LARGE SCALE GENOMIC DNA]</scope>
    <source>
        <strain evidence="2 3">HMF5405</strain>
    </source>
</reference>
<evidence type="ECO:0000313" key="2">
    <source>
        <dbReference type="EMBL" id="MBO0952192.1"/>
    </source>
</evidence>
<dbReference type="CDD" id="cd14789">
    <property type="entry name" value="Tiki"/>
    <property type="match status" value="1"/>
</dbReference>
<dbReference type="RefSeq" id="WP_207332143.1">
    <property type="nucleotide sequence ID" value="NZ_JAFMYW010000010.1"/>
</dbReference>
<dbReference type="Pfam" id="PF01963">
    <property type="entry name" value="TraB_PrgY_gumN"/>
    <property type="match status" value="1"/>
</dbReference>
<accession>A0ABS3JQC4</accession>
<dbReference type="Proteomes" id="UP000664628">
    <property type="component" value="Unassembled WGS sequence"/>
</dbReference>
<gene>
    <name evidence="2" type="ORF">J2I46_26660</name>
</gene>
<organism evidence="2 3">
    <name type="scientific">Fibrella forsythiae</name>
    <dbReference type="NCBI Taxonomy" id="2817061"/>
    <lineage>
        <taxon>Bacteria</taxon>
        <taxon>Pseudomonadati</taxon>
        <taxon>Bacteroidota</taxon>
        <taxon>Cytophagia</taxon>
        <taxon>Cytophagales</taxon>
        <taxon>Spirosomataceae</taxon>
        <taxon>Fibrella</taxon>
    </lineage>
</organism>
<feature type="signal peptide" evidence="1">
    <location>
        <begin position="1"/>
        <end position="20"/>
    </location>
</feature>
<evidence type="ECO:0000313" key="3">
    <source>
        <dbReference type="Proteomes" id="UP000664628"/>
    </source>
</evidence>
<protein>
    <submittedName>
        <fullName evidence="2">TraB/GumN family protein</fullName>
    </submittedName>
</protein>
<evidence type="ECO:0000256" key="1">
    <source>
        <dbReference type="SAM" id="SignalP"/>
    </source>
</evidence>